<reference evidence="1 2" key="1">
    <citation type="submission" date="2022-10" db="EMBL/GenBank/DDBJ databases">
        <title>The complete genomes of actinobacterial strains from the NBC collection.</title>
        <authorList>
            <person name="Joergensen T.S."/>
            <person name="Alvarez Arevalo M."/>
            <person name="Sterndorff E.B."/>
            <person name="Faurdal D."/>
            <person name="Vuksanovic O."/>
            <person name="Mourched A.-S."/>
            <person name="Charusanti P."/>
            <person name="Shaw S."/>
            <person name="Blin K."/>
            <person name="Weber T."/>
        </authorList>
    </citation>
    <scope>NUCLEOTIDE SEQUENCE [LARGE SCALE GENOMIC DNA]</scope>
    <source>
        <strain evidence="1 2">NBC_00396</strain>
    </source>
</reference>
<dbReference type="Proteomes" id="UP001346877">
    <property type="component" value="Chromosome"/>
</dbReference>
<evidence type="ECO:0000313" key="1">
    <source>
        <dbReference type="EMBL" id="WUI83796.1"/>
    </source>
</evidence>
<sequence length="158" mass="16810">MTALTVRKQHGAFVLDSGAGPRASLRTTGWTWRCGEIRTDAGLWTVEPTDRRRIGVTARAEHGAAVRLDPSRSHVPGPGGVTRWAPGRCGGELVRDGHLLAVRLPGRAGGPIRVDVTGEWAELDLVALTACFALLTRRRQRTLIMMAVISTAGGGPTG</sequence>
<accession>A0ABZ1PI63</accession>
<gene>
    <name evidence="1" type="ORF">OG375_05490</name>
</gene>
<organism evidence="1 2">
    <name type="scientific">Micromonospora zamorensis</name>
    <dbReference type="NCBI Taxonomy" id="709883"/>
    <lineage>
        <taxon>Bacteria</taxon>
        <taxon>Bacillati</taxon>
        <taxon>Actinomycetota</taxon>
        <taxon>Actinomycetes</taxon>
        <taxon>Micromonosporales</taxon>
        <taxon>Micromonosporaceae</taxon>
        <taxon>Micromonospora</taxon>
    </lineage>
</organism>
<name>A0ABZ1PI63_9ACTN</name>
<evidence type="ECO:0000313" key="2">
    <source>
        <dbReference type="Proteomes" id="UP001346877"/>
    </source>
</evidence>
<keyword evidence="2" id="KW-1185">Reference proteome</keyword>
<dbReference type="RefSeq" id="WP_328373276.1">
    <property type="nucleotide sequence ID" value="NZ_CP107936.1"/>
</dbReference>
<dbReference type="EMBL" id="CP107941">
    <property type="protein sequence ID" value="WUI83796.1"/>
    <property type="molecule type" value="Genomic_DNA"/>
</dbReference>
<protein>
    <submittedName>
        <fullName evidence="1">Uncharacterized protein</fullName>
    </submittedName>
</protein>
<proteinExistence type="predicted"/>